<evidence type="ECO:0000313" key="2">
    <source>
        <dbReference type="Proteomes" id="UP000799770"/>
    </source>
</evidence>
<dbReference type="AlphaFoldDB" id="A0A6A5ZHG7"/>
<protein>
    <submittedName>
        <fullName evidence="1">Uncharacterized protein</fullName>
    </submittedName>
</protein>
<gene>
    <name evidence="1" type="ORF">BDV96DRAFT_596514</name>
</gene>
<organism evidence="1 2">
    <name type="scientific">Lophiotrema nucula</name>
    <dbReference type="NCBI Taxonomy" id="690887"/>
    <lineage>
        <taxon>Eukaryota</taxon>
        <taxon>Fungi</taxon>
        <taxon>Dikarya</taxon>
        <taxon>Ascomycota</taxon>
        <taxon>Pezizomycotina</taxon>
        <taxon>Dothideomycetes</taxon>
        <taxon>Pleosporomycetidae</taxon>
        <taxon>Pleosporales</taxon>
        <taxon>Lophiotremataceae</taxon>
        <taxon>Lophiotrema</taxon>
    </lineage>
</organism>
<dbReference type="EMBL" id="ML977316">
    <property type="protein sequence ID" value="KAF2118665.1"/>
    <property type="molecule type" value="Genomic_DNA"/>
</dbReference>
<dbReference type="OrthoDB" id="5420830at2759"/>
<evidence type="ECO:0000313" key="1">
    <source>
        <dbReference type="EMBL" id="KAF2118665.1"/>
    </source>
</evidence>
<proteinExistence type="predicted"/>
<name>A0A6A5ZHG7_9PLEO</name>
<accession>A0A6A5ZHG7</accession>
<sequence length="182" mass="20120">MAIAKAILEGASTKIWTLARFPMSSTRGFSSLLGRSLQLERYTASFSTGRNTEVGGCFLPVAQSTLTSKILQPLHFNRQSGFSLPTIKPYEQTRASSATTSRVSNSDSGGPCDCTACREAARKPMCEICEIRPTTSSISGTSYDRKGIRYMKFTSFRDPCLEKHEAEAIERREARCEELALR</sequence>
<reference evidence="1" key="1">
    <citation type="journal article" date="2020" name="Stud. Mycol.">
        <title>101 Dothideomycetes genomes: a test case for predicting lifestyles and emergence of pathogens.</title>
        <authorList>
            <person name="Haridas S."/>
            <person name="Albert R."/>
            <person name="Binder M."/>
            <person name="Bloem J."/>
            <person name="Labutti K."/>
            <person name="Salamov A."/>
            <person name="Andreopoulos B."/>
            <person name="Baker S."/>
            <person name="Barry K."/>
            <person name="Bills G."/>
            <person name="Bluhm B."/>
            <person name="Cannon C."/>
            <person name="Castanera R."/>
            <person name="Culley D."/>
            <person name="Daum C."/>
            <person name="Ezra D."/>
            <person name="Gonzalez J."/>
            <person name="Henrissat B."/>
            <person name="Kuo A."/>
            <person name="Liang C."/>
            <person name="Lipzen A."/>
            <person name="Lutzoni F."/>
            <person name="Magnuson J."/>
            <person name="Mondo S."/>
            <person name="Nolan M."/>
            <person name="Ohm R."/>
            <person name="Pangilinan J."/>
            <person name="Park H.-J."/>
            <person name="Ramirez L."/>
            <person name="Alfaro M."/>
            <person name="Sun H."/>
            <person name="Tritt A."/>
            <person name="Yoshinaga Y."/>
            <person name="Zwiers L.-H."/>
            <person name="Turgeon B."/>
            <person name="Goodwin S."/>
            <person name="Spatafora J."/>
            <person name="Crous P."/>
            <person name="Grigoriev I."/>
        </authorList>
    </citation>
    <scope>NUCLEOTIDE SEQUENCE</scope>
    <source>
        <strain evidence="1">CBS 627.86</strain>
    </source>
</reference>
<dbReference type="Proteomes" id="UP000799770">
    <property type="component" value="Unassembled WGS sequence"/>
</dbReference>
<keyword evidence="2" id="KW-1185">Reference proteome</keyword>